<comment type="similarity">
    <text evidence="1">Belongs to the transglycosylase Slt family.</text>
</comment>
<dbReference type="PROSITE" id="PS51782">
    <property type="entry name" value="LYSM"/>
    <property type="match status" value="1"/>
</dbReference>
<dbReference type="AlphaFoldDB" id="A0A0U3D3L1"/>
<dbReference type="PANTHER" id="PTHR37423:SF2">
    <property type="entry name" value="MEMBRANE-BOUND LYTIC MUREIN TRANSGLYCOSYLASE C"/>
    <property type="match status" value="1"/>
</dbReference>
<dbReference type="InterPro" id="IPR000189">
    <property type="entry name" value="Transglyc_AS"/>
</dbReference>
<evidence type="ECO:0000256" key="2">
    <source>
        <dbReference type="SAM" id="MobiDB-lite"/>
    </source>
</evidence>
<evidence type="ECO:0000313" key="3">
    <source>
        <dbReference type="EMBL" id="ALV08198.1"/>
    </source>
</evidence>
<dbReference type="KEGG" id="rdp:RD2015_3744"/>
<gene>
    <name evidence="3" type="ORF">RD2015_3744</name>
</gene>
<name>A0A0U3D3L1_9BURK</name>
<feature type="compositionally biased region" description="Low complexity" evidence="2">
    <location>
        <begin position="559"/>
        <end position="576"/>
    </location>
</feature>
<dbReference type="CDD" id="cd00118">
    <property type="entry name" value="LysM"/>
    <property type="match status" value="1"/>
</dbReference>
<dbReference type="STRING" id="76731.RD2015_3744"/>
<dbReference type="Gene3D" id="3.10.350.10">
    <property type="entry name" value="LysM domain"/>
    <property type="match status" value="1"/>
</dbReference>
<dbReference type="SUPFAM" id="SSF54106">
    <property type="entry name" value="LysM domain"/>
    <property type="match status" value="1"/>
</dbReference>
<dbReference type="RefSeq" id="WP_083525785.1">
    <property type="nucleotide sequence ID" value="NZ_CP013729.1"/>
</dbReference>
<dbReference type="InterPro" id="IPR018392">
    <property type="entry name" value="LysM"/>
</dbReference>
<dbReference type="GO" id="GO:0000270">
    <property type="term" value="P:peptidoglycan metabolic process"/>
    <property type="evidence" value="ECO:0007669"/>
    <property type="project" value="InterPro"/>
</dbReference>
<evidence type="ECO:0000313" key="4">
    <source>
        <dbReference type="Proteomes" id="UP000060699"/>
    </source>
</evidence>
<dbReference type="Pfam" id="PF01476">
    <property type="entry name" value="LysM"/>
    <property type="match status" value="1"/>
</dbReference>
<dbReference type="OrthoDB" id="9815002at2"/>
<dbReference type="Proteomes" id="UP000060699">
    <property type="component" value="Chromosome"/>
</dbReference>
<sequence length="614" mass="66500">MNRLPAYFRLLHSLSSASTIQDGAPGSYSAAAPVSQRRRLEAPRSRPALTLIAALVSLTLAACAGVPRGTPSGAAGTTPASPLAAEAAASAATPAGMDAPQMPKTSVAAAAAASGAAAPEDKLDVLLEDNLNPGQKVDLDAPKTHVDLWSRIRAGMAMPELDNDLVRKAEDWYSTRPDYVARMTGRGSLYLYHVVEEVEKRGMPMELALLPFVESAFRADAQSTAKAVGMWQFMPATGRDFDLKQNIFRDDRRDVLASTRAALDYLQRLNKMFDGDWQLALAAYNWGQGNVSRAVARNQKLGLPADYDNIRMPDETRYYLPKLQAIKNIVMHPETFGLELPAVSNHPYFLSVNIDRDIDVALAAQLASLDEETFRQFNPQMNKPVILAASSGQILLPYDNASTFVTNLEKHRGPLATWTAWVVPRTMKPADAAKQVGMSEAGLREINRIPARMLVKQGSTLLVPRNASRDKDVSEHLADNASIMFAPDVPPLRRVSLKAGKGETVASVARRYRISTTQVAQWNRVSTKATFKPGQAVVVYLRENQQVVAEAEPAKGRAKPAVRATATRTPTKVAAKSPRNASNSKARTARVATSNRNGGGNVATAKTPSTTTLR</sequence>
<dbReference type="EMBL" id="CP013729">
    <property type="protein sequence ID" value="ALV08198.1"/>
    <property type="molecule type" value="Genomic_DNA"/>
</dbReference>
<feature type="compositionally biased region" description="Polar residues" evidence="2">
    <location>
        <begin position="579"/>
        <end position="596"/>
    </location>
</feature>
<protein>
    <submittedName>
        <fullName evidence="3">Lytic transglycosylase catalytic subunit</fullName>
    </submittedName>
</protein>
<dbReference type="InterPro" id="IPR036779">
    <property type="entry name" value="LysM_dom_sf"/>
</dbReference>
<accession>A0A0U3D3L1</accession>
<dbReference type="Pfam" id="PF01464">
    <property type="entry name" value="SLT"/>
    <property type="match status" value="1"/>
</dbReference>
<dbReference type="PANTHER" id="PTHR37423">
    <property type="entry name" value="SOLUBLE LYTIC MUREIN TRANSGLYCOSYLASE-RELATED"/>
    <property type="match status" value="1"/>
</dbReference>
<dbReference type="InterPro" id="IPR008258">
    <property type="entry name" value="Transglycosylase_SLT_dom_1"/>
</dbReference>
<feature type="compositionally biased region" description="Polar residues" evidence="2">
    <location>
        <begin position="604"/>
        <end position="614"/>
    </location>
</feature>
<dbReference type="GO" id="GO:0008933">
    <property type="term" value="F:peptidoglycan lytic transglycosylase activity"/>
    <property type="evidence" value="ECO:0007669"/>
    <property type="project" value="InterPro"/>
</dbReference>
<organism evidence="3 4">
    <name type="scientific">Roseateles depolymerans</name>
    <dbReference type="NCBI Taxonomy" id="76731"/>
    <lineage>
        <taxon>Bacteria</taxon>
        <taxon>Pseudomonadati</taxon>
        <taxon>Pseudomonadota</taxon>
        <taxon>Betaproteobacteria</taxon>
        <taxon>Burkholderiales</taxon>
        <taxon>Sphaerotilaceae</taxon>
        <taxon>Roseateles</taxon>
    </lineage>
</organism>
<dbReference type="Gene3D" id="1.10.530.10">
    <property type="match status" value="1"/>
</dbReference>
<dbReference type="PROSITE" id="PS00922">
    <property type="entry name" value="TRANSGLYCOSYLASE"/>
    <property type="match status" value="1"/>
</dbReference>
<keyword evidence="4" id="KW-1185">Reference proteome</keyword>
<proteinExistence type="inferred from homology"/>
<feature type="region of interest" description="Disordered" evidence="2">
    <location>
        <begin position="552"/>
        <end position="614"/>
    </location>
</feature>
<dbReference type="PATRIC" id="fig|76731.3.peg.3837"/>
<dbReference type="CDD" id="cd16894">
    <property type="entry name" value="MltD-like"/>
    <property type="match status" value="1"/>
</dbReference>
<dbReference type="SUPFAM" id="SSF53955">
    <property type="entry name" value="Lysozyme-like"/>
    <property type="match status" value="1"/>
</dbReference>
<dbReference type="GO" id="GO:0016020">
    <property type="term" value="C:membrane"/>
    <property type="evidence" value="ECO:0007669"/>
    <property type="project" value="InterPro"/>
</dbReference>
<dbReference type="InterPro" id="IPR023346">
    <property type="entry name" value="Lysozyme-like_dom_sf"/>
</dbReference>
<reference evidence="3 4" key="1">
    <citation type="submission" date="2015-12" db="EMBL/GenBank/DDBJ databases">
        <title>Complete genome of Roseateles depolymerans KCTC 42856.</title>
        <authorList>
            <person name="Kim K.M."/>
        </authorList>
    </citation>
    <scope>NUCLEOTIDE SEQUENCE [LARGE SCALE GENOMIC DNA]</scope>
    <source>
        <strain evidence="3 4">KCTC 42856</strain>
    </source>
</reference>
<evidence type="ECO:0000256" key="1">
    <source>
        <dbReference type="ARBA" id="ARBA00007734"/>
    </source>
</evidence>